<dbReference type="PANTHER" id="PTHR21344:SF1">
    <property type="entry name" value="RAL GTPASE-ACTIVATING PROTEIN SUBUNIT BETA"/>
    <property type="match status" value="1"/>
</dbReference>
<feature type="compositionally biased region" description="Low complexity" evidence="2">
    <location>
        <begin position="599"/>
        <end position="612"/>
    </location>
</feature>
<sequence length="1237" mass="137211">MDRSLSSRRGPVSVLSCFPPPVGRDVAIAVLKPLRAAVGNPNRHSLLHTDRQVRWTMEVLCYGLTLPLEGNTVRLCVDVYTDWLTALVSPRDSIPPPISREPNLYVQKILQHLYSLFLPRPDPTTLYPVYLYLYQQVLCAVRSMARESSMMSRDTWESLLLFLLRINHAMLAPPTAAGKILSMEVLLEVWLLSCARCFPSRCLWQTCGQALSGWRHQPVVVEQWSRVVAALTSRLLLLSFGPSFPRLKVPDVDAALIPADLDDGWVPETWFRILHMFSNPVDLTRPSQEELLSRRDGRLPNMFFRAMREVSTLVDAFLGISRPRSGSAPPTPVNILSMPSAPPYITSPPLHKRQLKPTDVSKTTIKPPMMTLHHHWKSSSHPATHTPPLSTCSRPSPSPLRCNVDSLLHLFGSWLFDAALINRDSGKFYQALLQGLQVWEGACLPVLASILLNSTCLFCCDLTGINLLLPSFVSALEIVLLDSRELLRFKGFVSLVDLRRASIQVMLSLLPLPLQFGSIRLEVLPDSRFSGDNVTAGSFLGLKPRLLSVLIGALQTETDASNTQVILAAMLNLVLDSAVVQASGQASGQLGESSLSKWTSGTSTSRRTTGTTVQSNEAGVLWVQVVRLLTQRLTAHWKNEAAVCLSALEVLGGLAKVEVRVEEAERRRAISSVCSYIVFQCSRPPPLHSRDLHSIIVTAFYCLNVWLTQHPAVLNHQDCLLEVLEIVELGLSGSKSRQEQEVRCKEEKDLTPVSLRVKEAAEVTLSCVMQVSGIFRFDEGSLNEDALIGLSGLDYSSLKKFRYFVVDSSVILGILEQPPGPENAWCPSLTVLIRGPSGCRTWTLQLHLQPREDRRHTQQTLIAEPHGIVQEDYGIQCGSKYQLFPESINRVPLVKADLSIPPLNKAVSEELEHLRTVLKKQRQFETQPHVSSCPVFTTTHRPPPPVSNCQTARLFLSHLGLLTPETLKDPGTSGVPAQLVALDLSLPGFSEDLRHLDQLSSRTCDSAFVLYMRAGQRTSAEILRNVESSCSVPSHFLDFLSSLGQPVEASHHQGRGISSKFPAVLGNSGGSVFNGEKFVLKFTDVLTEITFIVPSSSSSSSSSSSAPHSQYFFPLSDLLSDMTTQTPTRNLSSSSSNILLIFIHPLKTGLYRICCRRKTTSKFSIIVPLVSGSVVSKRCLGFLVRETVINCCHRRWLESDSAPPPHIRRKHMISDMILRYCSRRSEPAFYSSLFHSL</sequence>
<feature type="domain" description="Rap-GAP" evidence="3">
    <location>
        <begin position="993"/>
        <end position="1237"/>
    </location>
</feature>
<reference evidence="4" key="1">
    <citation type="submission" date="2021-04" db="EMBL/GenBank/DDBJ databases">
        <authorList>
            <consortium name="Wellcome Sanger Institute Data Sharing"/>
        </authorList>
    </citation>
    <scope>NUCLEOTIDE SEQUENCE [LARGE SCALE GENOMIC DNA]</scope>
</reference>
<dbReference type="Proteomes" id="UP000265040">
    <property type="component" value="Chromosome 5"/>
</dbReference>
<proteinExistence type="predicted"/>
<dbReference type="AlphaFoldDB" id="A0A3Q1IA14"/>
<dbReference type="Gene3D" id="3.40.50.11210">
    <property type="entry name" value="Rap/Ran-GAP"/>
    <property type="match status" value="1"/>
</dbReference>
<keyword evidence="5" id="KW-1185">Reference proteome</keyword>
<dbReference type="PANTHER" id="PTHR21344">
    <property type="entry name" value="RAL GTPASE-ACTIVATING PROTEIN SUBUNIT BETA"/>
    <property type="match status" value="1"/>
</dbReference>
<evidence type="ECO:0000259" key="3">
    <source>
        <dbReference type="PROSITE" id="PS50085"/>
    </source>
</evidence>
<dbReference type="InterPro" id="IPR046859">
    <property type="entry name" value="RGPA/RALGAPB_N"/>
</dbReference>
<evidence type="ECO:0000256" key="1">
    <source>
        <dbReference type="ARBA" id="ARBA00022468"/>
    </source>
</evidence>
<dbReference type="GeneTree" id="ENSGT00700000104550"/>
<dbReference type="STRING" id="64144.ENSATEP00000014338"/>
<dbReference type="GO" id="GO:0005096">
    <property type="term" value="F:GTPase activator activity"/>
    <property type="evidence" value="ECO:0007669"/>
    <property type="project" value="UniProtKB-KW"/>
</dbReference>
<dbReference type="PROSITE" id="PS50085">
    <property type="entry name" value="RAPGAP"/>
    <property type="match status" value="1"/>
</dbReference>
<dbReference type="Pfam" id="PF20412">
    <property type="entry name" value="RALGAPB_N"/>
    <property type="match status" value="1"/>
</dbReference>
<reference evidence="4" key="2">
    <citation type="submission" date="2025-08" db="UniProtKB">
        <authorList>
            <consortium name="Ensembl"/>
        </authorList>
    </citation>
    <scope>IDENTIFICATION</scope>
</reference>
<evidence type="ECO:0000313" key="5">
    <source>
        <dbReference type="Proteomes" id="UP000265040"/>
    </source>
</evidence>
<dbReference type="InterPro" id="IPR000331">
    <property type="entry name" value="Rap/Ran_GAP_dom"/>
</dbReference>
<dbReference type="Ensembl" id="ENSATET00000014567.3">
    <property type="protein sequence ID" value="ENSATEP00000014338.2"/>
    <property type="gene ID" value="ENSATEG00000009936.3"/>
</dbReference>
<dbReference type="InterPro" id="IPR039930">
    <property type="entry name" value="RALGAPB"/>
</dbReference>
<keyword evidence="1" id="KW-0343">GTPase activation</keyword>
<protein>
    <recommendedName>
        <fullName evidence="3">Rap-GAP domain-containing protein</fullName>
    </recommendedName>
</protein>
<accession>A0A3Q1IA14</accession>
<evidence type="ECO:0000313" key="4">
    <source>
        <dbReference type="Ensembl" id="ENSATEP00000014338.2"/>
    </source>
</evidence>
<dbReference type="GO" id="GO:0051056">
    <property type="term" value="P:regulation of small GTPase mediated signal transduction"/>
    <property type="evidence" value="ECO:0007669"/>
    <property type="project" value="InterPro"/>
</dbReference>
<evidence type="ECO:0000256" key="2">
    <source>
        <dbReference type="SAM" id="MobiDB-lite"/>
    </source>
</evidence>
<reference evidence="4" key="3">
    <citation type="submission" date="2025-09" db="UniProtKB">
        <authorList>
            <consortium name="Ensembl"/>
        </authorList>
    </citation>
    <scope>IDENTIFICATION</scope>
</reference>
<dbReference type="SUPFAM" id="SSF111347">
    <property type="entry name" value="Rap/Ran-GAP"/>
    <property type="match status" value="1"/>
</dbReference>
<organism evidence="4 5">
    <name type="scientific">Anabas testudineus</name>
    <name type="common">Climbing perch</name>
    <name type="synonym">Anthias testudineus</name>
    <dbReference type="NCBI Taxonomy" id="64144"/>
    <lineage>
        <taxon>Eukaryota</taxon>
        <taxon>Metazoa</taxon>
        <taxon>Chordata</taxon>
        <taxon>Craniata</taxon>
        <taxon>Vertebrata</taxon>
        <taxon>Euteleostomi</taxon>
        <taxon>Actinopterygii</taxon>
        <taxon>Neopterygii</taxon>
        <taxon>Teleostei</taxon>
        <taxon>Neoteleostei</taxon>
        <taxon>Acanthomorphata</taxon>
        <taxon>Anabantaria</taxon>
        <taxon>Anabantiformes</taxon>
        <taxon>Anabantoidei</taxon>
        <taxon>Anabantidae</taxon>
        <taxon>Anabas</taxon>
    </lineage>
</organism>
<dbReference type="InterPro" id="IPR035974">
    <property type="entry name" value="Rap/Ran-GAP_sf"/>
</dbReference>
<name>A0A3Q1IA14_ANATE</name>
<feature type="region of interest" description="Disordered" evidence="2">
    <location>
        <begin position="590"/>
        <end position="612"/>
    </location>
</feature>